<sequence>MSAYGRSGGGYALDPSKPAFSMLDDDDMTSEFLNSSSATYLAADKLPPGPEQRAAQEAEMRRQEVLRQMRQIEERTVESSKRSIGLLHESEKVGIETAEELVKQREQLTNTEARLDDINSSLKDTQKNINGIKSVFSSLKTWWTTPKQSPGKESDKPLPVSPSEKESPNIENNPHLGAAYQRSQAVAAAQKQTLHPSFNLKGLEEEEEKEEEEIRTLSDFRANAMRVNAQLDSDLDQMSAGLSRLKGLATGLGTEIEDQNAMLERIQTKADRADLTIGSQNTQMKKILKR</sequence>
<dbReference type="GO" id="GO:0031201">
    <property type="term" value="C:SNARE complex"/>
    <property type="evidence" value="ECO:0007669"/>
    <property type="project" value="TreeGrafter"/>
</dbReference>
<accession>A0AAN8WVI6</accession>
<keyword evidence="3" id="KW-0653">Protein transport</keyword>
<dbReference type="CDD" id="cd15856">
    <property type="entry name" value="SNARE_SNAP29C"/>
    <property type="match status" value="1"/>
</dbReference>
<evidence type="ECO:0000313" key="8">
    <source>
        <dbReference type="EMBL" id="KAK7073095.1"/>
    </source>
</evidence>
<dbReference type="AlphaFoldDB" id="A0AAN8WVI6"/>
<dbReference type="GO" id="GO:0015031">
    <property type="term" value="P:protein transport"/>
    <property type="evidence" value="ECO:0007669"/>
    <property type="project" value="UniProtKB-KW"/>
</dbReference>
<dbReference type="PANTHER" id="PTHR19305:SF9">
    <property type="entry name" value="SYNAPTOSOMAL-ASSOCIATED PROTEIN 29"/>
    <property type="match status" value="1"/>
</dbReference>
<dbReference type="SMART" id="SM00397">
    <property type="entry name" value="t_SNARE"/>
    <property type="match status" value="2"/>
</dbReference>
<dbReference type="CDD" id="cd15887">
    <property type="entry name" value="SNARE_SNAP29N"/>
    <property type="match status" value="1"/>
</dbReference>
<dbReference type="Proteomes" id="UP001381693">
    <property type="component" value="Unassembled WGS sequence"/>
</dbReference>
<dbReference type="SUPFAM" id="SSF58038">
    <property type="entry name" value="SNARE fusion complex"/>
    <property type="match status" value="2"/>
</dbReference>
<gene>
    <name evidence="8" type="primary">SNAP29</name>
    <name evidence="8" type="ORF">SK128_017653</name>
</gene>
<dbReference type="FunFam" id="1.20.5.110:FF:000041">
    <property type="entry name" value="Synaptosomal-associated protein 29"/>
    <property type="match status" value="1"/>
</dbReference>
<name>A0AAN8WVI6_HALRR</name>
<feature type="region of interest" description="Disordered" evidence="6">
    <location>
        <begin position="143"/>
        <end position="175"/>
    </location>
</feature>
<feature type="domain" description="T-SNARE coiled-coil homology" evidence="7">
    <location>
        <begin position="70"/>
        <end position="132"/>
    </location>
</feature>
<evidence type="ECO:0000256" key="1">
    <source>
        <dbReference type="ARBA" id="ARBA00009480"/>
    </source>
</evidence>
<comment type="similarity">
    <text evidence="1">Belongs to the SNAP-25 family.</text>
</comment>
<evidence type="ECO:0000259" key="7">
    <source>
        <dbReference type="PROSITE" id="PS50192"/>
    </source>
</evidence>
<feature type="coiled-coil region" evidence="5">
    <location>
        <begin position="101"/>
        <end position="128"/>
    </location>
</feature>
<dbReference type="EMBL" id="JAXCGZ010013257">
    <property type="protein sequence ID" value="KAK7073095.1"/>
    <property type="molecule type" value="Genomic_DNA"/>
</dbReference>
<feature type="region of interest" description="Disordered" evidence="6">
    <location>
        <begin position="40"/>
        <end position="59"/>
    </location>
</feature>
<dbReference type="GO" id="GO:0031629">
    <property type="term" value="P:synaptic vesicle fusion to presynaptic active zone membrane"/>
    <property type="evidence" value="ECO:0007669"/>
    <property type="project" value="TreeGrafter"/>
</dbReference>
<organism evidence="8 9">
    <name type="scientific">Halocaridina rubra</name>
    <name type="common">Hawaiian red shrimp</name>
    <dbReference type="NCBI Taxonomy" id="373956"/>
    <lineage>
        <taxon>Eukaryota</taxon>
        <taxon>Metazoa</taxon>
        <taxon>Ecdysozoa</taxon>
        <taxon>Arthropoda</taxon>
        <taxon>Crustacea</taxon>
        <taxon>Multicrustacea</taxon>
        <taxon>Malacostraca</taxon>
        <taxon>Eumalacostraca</taxon>
        <taxon>Eucarida</taxon>
        <taxon>Decapoda</taxon>
        <taxon>Pleocyemata</taxon>
        <taxon>Caridea</taxon>
        <taxon>Atyoidea</taxon>
        <taxon>Atyidae</taxon>
        <taxon>Halocaridina</taxon>
    </lineage>
</organism>
<proteinExistence type="inferred from homology"/>
<dbReference type="Gene3D" id="1.20.5.110">
    <property type="match status" value="2"/>
</dbReference>
<feature type="region of interest" description="Disordered" evidence="6">
    <location>
        <begin position="1"/>
        <end position="24"/>
    </location>
</feature>
<dbReference type="GO" id="GO:0005484">
    <property type="term" value="F:SNAP receptor activity"/>
    <property type="evidence" value="ECO:0007669"/>
    <property type="project" value="TreeGrafter"/>
</dbReference>
<evidence type="ECO:0000256" key="2">
    <source>
        <dbReference type="ARBA" id="ARBA00022448"/>
    </source>
</evidence>
<evidence type="ECO:0000256" key="4">
    <source>
        <dbReference type="ARBA" id="ARBA00023054"/>
    </source>
</evidence>
<keyword evidence="4 5" id="KW-0175">Coiled coil</keyword>
<dbReference type="PROSITE" id="PS50192">
    <property type="entry name" value="T_SNARE"/>
    <property type="match status" value="2"/>
</dbReference>
<evidence type="ECO:0000256" key="3">
    <source>
        <dbReference type="ARBA" id="ARBA00022927"/>
    </source>
</evidence>
<evidence type="ECO:0000313" key="9">
    <source>
        <dbReference type="Proteomes" id="UP001381693"/>
    </source>
</evidence>
<protein>
    <submittedName>
        <fullName evidence="8">Synaptosomal-associated protein</fullName>
    </submittedName>
</protein>
<dbReference type="GO" id="GO:0005886">
    <property type="term" value="C:plasma membrane"/>
    <property type="evidence" value="ECO:0007669"/>
    <property type="project" value="TreeGrafter"/>
</dbReference>
<evidence type="ECO:0000256" key="5">
    <source>
        <dbReference type="SAM" id="Coils"/>
    </source>
</evidence>
<dbReference type="FunFam" id="1.20.5.110:FF:000079">
    <property type="entry name" value="synaptosomal-associated protein 29"/>
    <property type="match status" value="1"/>
</dbReference>
<feature type="compositionally biased region" description="Gly residues" evidence="6">
    <location>
        <begin position="1"/>
        <end position="11"/>
    </location>
</feature>
<comment type="caution">
    <text evidence="8">The sequence shown here is derived from an EMBL/GenBank/DDBJ whole genome shotgun (WGS) entry which is preliminary data.</text>
</comment>
<evidence type="ECO:0000256" key="6">
    <source>
        <dbReference type="SAM" id="MobiDB-lite"/>
    </source>
</evidence>
<dbReference type="PANTHER" id="PTHR19305">
    <property type="entry name" value="SYNAPTOSOMAL ASSOCIATED PROTEIN"/>
    <property type="match status" value="1"/>
</dbReference>
<dbReference type="Pfam" id="PF12352">
    <property type="entry name" value="V-SNARE_C"/>
    <property type="match status" value="1"/>
</dbReference>
<dbReference type="InterPro" id="IPR000727">
    <property type="entry name" value="T_SNARE_dom"/>
</dbReference>
<reference evidence="8 9" key="1">
    <citation type="submission" date="2023-11" db="EMBL/GenBank/DDBJ databases">
        <title>Halocaridina rubra genome assembly.</title>
        <authorList>
            <person name="Smith C."/>
        </authorList>
    </citation>
    <scope>NUCLEOTIDE SEQUENCE [LARGE SCALE GENOMIC DNA]</scope>
    <source>
        <strain evidence="8">EP-1</strain>
        <tissue evidence="8">Whole</tissue>
    </source>
</reference>
<dbReference type="GO" id="GO:0016082">
    <property type="term" value="P:synaptic vesicle priming"/>
    <property type="evidence" value="ECO:0007669"/>
    <property type="project" value="TreeGrafter"/>
</dbReference>
<keyword evidence="2" id="KW-0813">Transport</keyword>
<feature type="domain" description="T-SNARE coiled-coil homology" evidence="7">
    <location>
        <begin position="225"/>
        <end position="287"/>
    </location>
</feature>
<dbReference type="GO" id="GO:0019905">
    <property type="term" value="F:syntaxin binding"/>
    <property type="evidence" value="ECO:0007669"/>
    <property type="project" value="TreeGrafter"/>
</dbReference>
<keyword evidence="9" id="KW-1185">Reference proteome</keyword>
<dbReference type="GO" id="GO:0098793">
    <property type="term" value="C:presynapse"/>
    <property type="evidence" value="ECO:0007669"/>
    <property type="project" value="GOC"/>
</dbReference>